<keyword evidence="13" id="KW-0630">Potassium</keyword>
<organism evidence="17">
    <name type="scientific">Desulfurivibrio alkaliphilus</name>
    <dbReference type="NCBI Taxonomy" id="427923"/>
    <lineage>
        <taxon>Bacteria</taxon>
        <taxon>Pseudomonadati</taxon>
        <taxon>Thermodesulfobacteriota</taxon>
        <taxon>Desulfobulbia</taxon>
        <taxon>Desulfobulbales</taxon>
        <taxon>Desulfobulbaceae</taxon>
        <taxon>Desulfurivibrio</taxon>
    </lineage>
</organism>
<protein>
    <recommendedName>
        <fullName evidence="16">Type III pantothenate kinase</fullName>
        <ecNumber evidence="7">2.7.1.33</ecNumber>
    </recommendedName>
</protein>
<dbReference type="GO" id="GO:0005737">
    <property type="term" value="C:cytoplasm"/>
    <property type="evidence" value="ECO:0007669"/>
    <property type="project" value="UniProtKB-SubCell"/>
</dbReference>
<evidence type="ECO:0000256" key="6">
    <source>
        <dbReference type="ARBA" id="ARBA00011738"/>
    </source>
</evidence>
<feature type="non-terminal residue" evidence="17">
    <location>
        <position position="1"/>
    </location>
</feature>
<evidence type="ECO:0000256" key="1">
    <source>
        <dbReference type="ARBA" id="ARBA00001206"/>
    </source>
</evidence>
<dbReference type="Proteomes" id="UP000885986">
    <property type="component" value="Unassembled WGS sequence"/>
</dbReference>
<evidence type="ECO:0000256" key="3">
    <source>
        <dbReference type="ARBA" id="ARBA00001972"/>
    </source>
</evidence>
<dbReference type="GO" id="GO:0004594">
    <property type="term" value="F:pantothenate kinase activity"/>
    <property type="evidence" value="ECO:0007669"/>
    <property type="project" value="UniProtKB-EC"/>
</dbReference>
<reference evidence="17" key="1">
    <citation type="journal article" date="2020" name="mSystems">
        <title>Genome- and Community-Level Interaction Insights into Carbon Utilization and Element Cycling Functions of Hydrothermarchaeota in Hydrothermal Sediment.</title>
        <authorList>
            <person name="Zhou Z."/>
            <person name="Liu Y."/>
            <person name="Xu W."/>
            <person name="Pan J."/>
            <person name="Luo Z.H."/>
            <person name="Li M."/>
        </authorList>
    </citation>
    <scope>NUCLEOTIDE SEQUENCE [LARGE SCALE GENOMIC DNA]</scope>
    <source>
        <strain evidence="17">SpSt-1224</strain>
    </source>
</reference>
<gene>
    <name evidence="17" type="ORF">ENN98_01045</name>
</gene>
<sequence length="238" mass="25518">RCQWRMGTNRGATVDELAARLHVLFAMENATLGQVSGVIIASVVPPMATTWSSFTDKYLGLEVGIKPLVVDNQLESGIRVATDHPAEMGADRLVNAAAAYHLYHCPLIIVDFGTAITLDCVSAAGEYLGGTITPGVAIALDALNQRTAKLPRVEIATPPRHPIGRNTVEAIRAGILYGYAGMIEGLVRRIQAQMAPEKPKVIATGGMAELIAPHAPVIEEVDPLLTLNGLRLIYERNH</sequence>
<evidence type="ECO:0000256" key="16">
    <source>
        <dbReference type="ARBA" id="ARBA00040883"/>
    </source>
</evidence>
<evidence type="ECO:0000256" key="2">
    <source>
        <dbReference type="ARBA" id="ARBA00001958"/>
    </source>
</evidence>
<dbReference type="GO" id="GO:0005524">
    <property type="term" value="F:ATP binding"/>
    <property type="evidence" value="ECO:0007669"/>
    <property type="project" value="UniProtKB-KW"/>
</dbReference>
<dbReference type="PANTHER" id="PTHR34265">
    <property type="entry name" value="TYPE III PANTOTHENATE KINASE"/>
    <property type="match status" value="1"/>
</dbReference>
<dbReference type="AlphaFoldDB" id="A0A7C2TJU9"/>
<dbReference type="NCBIfam" id="NF009855">
    <property type="entry name" value="PRK13321.1"/>
    <property type="match status" value="1"/>
</dbReference>
<evidence type="ECO:0000256" key="15">
    <source>
        <dbReference type="ARBA" id="ARBA00038036"/>
    </source>
</evidence>
<evidence type="ECO:0000256" key="7">
    <source>
        <dbReference type="ARBA" id="ARBA00012102"/>
    </source>
</evidence>
<dbReference type="GO" id="GO:0015937">
    <property type="term" value="P:coenzyme A biosynthetic process"/>
    <property type="evidence" value="ECO:0007669"/>
    <property type="project" value="UniProtKB-UniPathway"/>
</dbReference>
<comment type="cofactor">
    <cofactor evidence="2">
        <name>K(+)</name>
        <dbReference type="ChEBI" id="CHEBI:29103"/>
    </cofactor>
</comment>
<dbReference type="InterPro" id="IPR043129">
    <property type="entry name" value="ATPase_NBD"/>
</dbReference>
<dbReference type="EMBL" id="DSDS01000024">
    <property type="protein sequence ID" value="HET97294.1"/>
    <property type="molecule type" value="Genomic_DNA"/>
</dbReference>
<dbReference type="Gene3D" id="3.30.420.40">
    <property type="match status" value="2"/>
</dbReference>
<dbReference type="NCBIfam" id="TIGR00671">
    <property type="entry name" value="baf"/>
    <property type="match status" value="1"/>
</dbReference>
<evidence type="ECO:0000256" key="13">
    <source>
        <dbReference type="ARBA" id="ARBA00022958"/>
    </source>
</evidence>
<evidence type="ECO:0000256" key="10">
    <source>
        <dbReference type="ARBA" id="ARBA00022741"/>
    </source>
</evidence>
<evidence type="ECO:0000256" key="14">
    <source>
        <dbReference type="ARBA" id="ARBA00022993"/>
    </source>
</evidence>
<dbReference type="PANTHER" id="PTHR34265:SF1">
    <property type="entry name" value="TYPE III PANTOTHENATE KINASE"/>
    <property type="match status" value="1"/>
</dbReference>
<dbReference type="EC" id="2.7.1.33" evidence="7"/>
<comment type="catalytic activity">
    <reaction evidence="1">
        <text>(R)-pantothenate + ATP = (R)-4'-phosphopantothenate + ADP + H(+)</text>
        <dbReference type="Rhea" id="RHEA:16373"/>
        <dbReference type="ChEBI" id="CHEBI:10986"/>
        <dbReference type="ChEBI" id="CHEBI:15378"/>
        <dbReference type="ChEBI" id="CHEBI:29032"/>
        <dbReference type="ChEBI" id="CHEBI:30616"/>
        <dbReference type="ChEBI" id="CHEBI:456216"/>
        <dbReference type="EC" id="2.7.1.33"/>
    </reaction>
</comment>
<comment type="subcellular location">
    <subcellularLocation>
        <location evidence="4">Cytoplasm</location>
    </subcellularLocation>
</comment>
<evidence type="ECO:0000256" key="12">
    <source>
        <dbReference type="ARBA" id="ARBA00022840"/>
    </source>
</evidence>
<comment type="pathway">
    <text evidence="5">Cofactor biosynthesis; coenzyme A biosynthesis; CoA from (R)-pantothenate: step 1/5.</text>
</comment>
<evidence type="ECO:0000313" key="17">
    <source>
        <dbReference type="EMBL" id="HET97294.1"/>
    </source>
</evidence>
<keyword evidence="14" id="KW-0173">Coenzyme A biosynthesis</keyword>
<evidence type="ECO:0000256" key="9">
    <source>
        <dbReference type="ARBA" id="ARBA00022679"/>
    </source>
</evidence>
<dbReference type="SUPFAM" id="SSF53067">
    <property type="entry name" value="Actin-like ATPase domain"/>
    <property type="match status" value="2"/>
</dbReference>
<name>A0A7C2TJU9_9BACT</name>
<dbReference type="Pfam" id="PF03309">
    <property type="entry name" value="Pan_kinase"/>
    <property type="match status" value="1"/>
</dbReference>
<keyword evidence="10" id="KW-0547">Nucleotide-binding</keyword>
<dbReference type="InterPro" id="IPR004619">
    <property type="entry name" value="Type_III_PanK"/>
</dbReference>
<evidence type="ECO:0000256" key="4">
    <source>
        <dbReference type="ARBA" id="ARBA00004496"/>
    </source>
</evidence>
<evidence type="ECO:0000256" key="8">
    <source>
        <dbReference type="ARBA" id="ARBA00022490"/>
    </source>
</evidence>
<comment type="cofactor">
    <cofactor evidence="3">
        <name>NH4(+)</name>
        <dbReference type="ChEBI" id="CHEBI:28938"/>
    </cofactor>
</comment>
<comment type="caution">
    <text evidence="17">The sequence shown here is derived from an EMBL/GenBank/DDBJ whole genome shotgun (WGS) entry which is preliminary data.</text>
</comment>
<keyword evidence="11 17" id="KW-0418">Kinase</keyword>
<keyword evidence="12" id="KW-0067">ATP-binding</keyword>
<accession>A0A7C2TJU9</accession>
<dbReference type="HAMAP" id="MF_01274">
    <property type="entry name" value="Pantothen_kinase_3"/>
    <property type="match status" value="1"/>
</dbReference>
<keyword evidence="9" id="KW-0808">Transferase</keyword>
<comment type="similarity">
    <text evidence="15">Belongs to the type III pantothenate kinase family.</text>
</comment>
<keyword evidence="8" id="KW-0963">Cytoplasm</keyword>
<proteinExistence type="inferred from homology"/>
<dbReference type="CDD" id="cd24015">
    <property type="entry name" value="ASKHA_NBD_PanK-III"/>
    <property type="match status" value="1"/>
</dbReference>
<evidence type="ECO:0000256" key="5">
    <source>
        <dbReference type="ARBA" id="ARBA00005225"/>
    </source>
</evidence>
<dbReference type="UniPathway" id="UPA00241">
    <property type="reaction ID" value="UER00352"/>
</dbReference>
<comment type="subunit">
    <text evidence="6">Homodimer.</text>
</comment>
<evidence type="ECO:0000256" key="11">
    <source>
        <dbReference type="ARBA" id="ARBA00022777"/>
    </source>
</evidence>